<dbReference type="SUPFAM" id="SSF52540">
    <property type="entry name" value="P-loop containing nucleoside triphosphate hydrolases"/>
    <property type="match status" value="1"/>
</dbReference>
<protein>
    <submittedName>
        <fullName evidence="3">AAA family ATPase</fullName>
    </submittedName>
</protein>
<evidence type="ECO:0000259" key="1">
    <source>
        <dbReference type="Pfam" id="PF13175"/>
    </source>
</evidence>
<proteinExistence type="predicted"/>
<dbReference type="Gene3D" id="3.40.50.300">
    <property type="entry name" value="P-loop containing nucleotide triphosphate hydrolases"/>
    <property type="match status" value="1"/>
</dbReference>
<comment type="caution">
    <text evidence="3">The sequence shown here is derived from an EMBL/GenBank/DDBJ whole genome shotgun (WGS) entry which is preliminary data.</text>
</comment>
<dbReference type="InterPro" id="IPR041685">
    <property type="entry name" value="AAA_GajA/Old/RecF-like"/>
</dbReference>
<name>A0A844FPC1_9LACO</name>
<evidence type="ECO:0000313" key="4">
    <source>
        <dbReference type="Proteomes" id="UP000452141"/>
    </source>
</evidence>
<accession>A0A844FPC1</accession>
<gene>
    <name evidence="3" type="ORF">FYJ61_08545</name>
</gene>
<organism evidence="3 4">
    <name type="scientific">Lactobacillus equicursoris</name>
    <dbReference type="NCBI Taxonomy" id="420645"/>
    <lineage>
        <taxon>Bacteria</taxon>
        <taxon>Bacillati</taxon>
        <taxon>Bacillota</taxon>
        <taxon>Bacilli</taxon>
        <taxon>Lactobacillales</taxon>
        <taxon>Lactobacillaceae</taxon>
        <taxon>Lactobacillus</taxon>
    </lineage>
</organism>
<dbReference type="InterPro" id="IPR027417">
    <property type="entry name" value="P-loop_NTPase"/>
</dbReference>
<dbReference type="RefSeq" id="WP_154487357.1">
    <property type="nucleotide sequence ID" value="NZ_VUMW01000031.1"/>
</dbReference>
<dbReference type="PANTHER" id="PTHR43581:SF2">
    <property type="entry name" value="EXCINUCLEASE ATPASE SUBUNIT"/>
    <property type="match status" value="1"/>
</dbReference>
<dbReference type="InterPro" id="IPR034139">
    <property type="entry name" value="TOPRIM_OLD"/>
</dbReference>
<dbReference type="Pfam" id="PF20469">
    <property type="entry name" value="OLD-like_TOPRIM"/>
    <property type="match status" value="1"/>
</dbReference>
<evidence type="ECO:0000259" key="2">
    <source>
        <dbReference type="Pfam" id="PF20469"/>
    </source>
</evidence>
<dbReference type="PANTHER" id="PTHR43581">
    <property type="entry name" value="ATP/GTP PHOSPHATASE"/>
    <property type="match status" value="1"/>
</dbReference>
<dbReference type="InterPro" id="IPR051396">
    <property type="entry name" value="Bact_Antivir_Def_Nuclease"/>
</dbReference>
<reference evidence="3 4" key="1">
    <citation type="submission" date="2019-08" db="EMBL/GenBank/DDBJ databases">
        <title>In-depth cultivation of the pig gut microbiome towards novel bacterial diversity and tailored functional studies.</title>
        <authorList>
            <person name="Wylensek D."/>
            <person name="Hitch T.C.A."/>
            <person name="Clavel T."/>
        </authorList>
    </citation>
    <scope>NUCLEOTIDE SEQUENCE [LARGE SCALE GENOMIC DNA]</scope>
    <source>
        <strain evidence="3 4">WCA-470BD-2E</strain>
    </source>
</reference>
<feature type="domain" description="OLD protein-like TOPRIM" evidence="2">
    <location>
        <begin position="318"/>
        <end position="389"/>
    </location>
</feature>
<dbReference type="AlphaFoldDB" id="A0A844FPC1"/>
<evidence type="ECO:0000313" key="3">
    <source>
        <dbReference type="EMBL" id="MST80484.1"/>
    </source>
</evidence>
<feature type="domain" description="Endonuclease GajA/Old nuclease/RecF-like AAA" evidence="1">
    <location>
        <begin position="1"/>
        <end position="92"/>
    </location>
</feature>
<dbReference type="Pfam" id="PF13175">
    <property type="entry name" value="AAA_15"/>
    <property type="match status" value="1"/>
</dbReference>
<dbReference type="EMBL" id="VUMW01000031">
    <property type="protein sequence ID" value="MST80484.1"/>
    <property type="molecule type" value="Genomic_DNA"/>
</dbReference>
<dbReference type="Proteomes" id="UP000452141">
    <property type="component" value="Unassembled WGS sequence"/>
</dbReference>
<sequence length="508" mass="58454">MLLKSVELHNFRGYRNFKLNFAPLTSLLGEGDSGKKTILRALDIFFNGPLAKRPLKLQDLNERALKDGDWEISITCFFEKLAIKKKYDLKNYLAETDYFCEDGNDFEEVTPQNRKHFRQLLAQLPMYVFFDRESKATSPLKFVVRSAIRDKQAEIKDVQDYIDERVGRNLSQILANYKDLGEEPAPQFVFEEQDFADMIKRQARISESANPKPSQLILSFLLAQSENASIDNVIYAFEEEDLTEDEDAKLAQAVLKLVAKNKQVILIPNSPHLMGLLPLEGIKIIENVGGKRQILTDDQVFAAAQKLGISGSQRAGRSSCVLLVEGQEDVRFITKINQWLYEEGLVSDTFDHKGLFILPVGGCGSLLAWLNFDLFSKLNEPWFILIDSDKGTPEAGQSRHHLQQIKAKYPEAADHIHATYKREIENYLVFKDQGRILKFEPDEDVKQHMYDLMTSRKKRWIKDKTASKLMEKMSLKDLQDHYQSNGQDHRELVEFLLKIDQFINQLPK</sequence>